<dbReference type="Proteomes" id="UP000593566">
    <property type="component" value="Unassembled WGS sequence"/>
</dbReference>
<dbReference type="EMBL" id="JACCJB010000020">
    <property type="protein sequence ID" value="KAF6219174.1"/>
    <property type="molecule type" value="Genomic_DNA"/>
</dbReference>
<proteinExistence type="predicted"/>
<dbReference type="GeneID" id="59333405"/>
<protein>
    <submittedName>
        <fullName evidence="1">Uncharacterized protein</fullName>
    </submittedName>
</protein>
<accession>A0A8H6C9K7</accession>
<evidence type="ECO:0000313" key="1">
    <source>
        <dbReference type="EMBL" id="KAF6219174.1"/>
    </source>
</evidence>
<organism evidence="1 2">
    <name type="scientific">Letharia lupina</name>
    <dbReference type="NCBI Taxonomy" id="560253"/>
    <lineage>
        <taxon>Eukaryota</taxon>
        <taxon>Fungi</taxon>
        <taxon>Dikarya</taxon>
        <taxon>Ascomycota</taxon>
        <taxon>Pezizomycotina</taxon>
        <taxon>Lecanoromycetes</taxon>
        <taxon>OSLEUM clade</taxon>
        <taxon>Lecanoromycetidae</taxon>
        <taxon>Lecanorales</taxon>
        <taxon>Lecanorineae</taxon>
        <taxon>Parmeliaceae</taxon>
        <taxon>Letharia</taxon>
    </lineage>
</organism>
<name>A0A8H6C9K7_9LECA</name>
<reference evidence="1 2" key="1">
    <citation type="journal article" date="2020" name="Genomics">
        <title>Complete, high-quality genomes from long-read metagenomic sequencing of two wolf lichen thalli reveals enigmatic genome architecture.</title>
        <authorList>
            <person name="McKenzie S.K."/>
            <person name="Walston R.F."/>
            <person name="Allen J.L."/>
        </authorList>
    </citation>
    <scope>NUCLEOTIDE SEQUENCE [LARGE SCALE GENOMIC DNA]</scope>
    <source>
        <strain evidence="1">WasteWater1</strain>
    </source>
</reference>
<comment type="caution">
    <text evidence="1">The sequence shown here is derived from an EMBL/GenBank/DDBJ whole genome shotgun (WGS) entry which is preliminary data.</text>
</comment>
<dbReference type="AlphaFoldDB" id="A0A8H6C9K7"/>
<keyword evidence="2" id="KW-1185">Reference proteome</keyword>
<evidence type="ECO:0000313" key="2">
    <source>
        <dbReference type="Proteomes" id="UP000593566"/>
    </source>
</evidence>
<sequence length="265" mass="29557">MKTRSSSKVEYLATLAPKSLSTSLPDPNLERIPPYRRKIDVRRQLHRLVAVGGRHRSVLAAIGLFGHPLVDRGDCWSASSFQSSYQAINATIPIVIQTWNVFNPAREILYDASFTGWWQWVVDYLPGHASQQLSIAEGKNVSLAETATYIQNKLAVSICSTAQQYCVGPALRQYQNTTQCYAYLTQQTRFGEAYELSFGSHQTELAKQLSLAASLRSAASKMEGDSVSPLDRRQREMAQNLRLQDTGLEGEYDVMAPSSMMAQND</sequence>
<gene>
    <name evidence="1" type="ORF">HO133_004999</name>
</gene>
<dbReference type="RefSeq" id="XP_037148609.1">
    <property type="nucleotide sequence ID" value="XM_037295911.1"/>
</dbReference>